<keyword evidence="1" id="KW-0472">Membrane</keyword>
<accession>A0A1G2NE94</accession>
<evidence type="ECO:0000313" key="2">
    <source>
        <dbReference type="EMBL" id="OHA34408.1"/>
    </source>
</evidence>
<keyword evidence="1" id="KW-1133">Transmembrane helix</keyword>
<reference evidence="2 3" key="1">
    <citation type="journal article" date="2016" name="Nat. Commun.">
        <title>Thousands of microbial genomes shed light on interconnected biogeochemical processes in an aquifer system.</title>
        <authorList>
            <person name="Anantharaman K."/>
            <person name="Brown C.T."/>
            <person name="Hug L.A."/>
            <person name="Sharon I."/>
            <person name="Castelle C.J."/>
            <person name="Probst A.J."/>
            <person name="Thomas B.C."/>
            <person name="Singh A."/>
            <person name="Wilkins M.J."/>
            <person name="Karaoz U."/>
            <person name="Brodie E.L."/>
            <person name="Williams K.H."/>
            <person name="Hubbard S.S."/>
            <person name="Banfield J.F."/>
        </authorList>
    </citation>
    <scope>NUCLEOTIDE SEQUENCE [LARGE SCALE GENOMIC DNA]</scope>
</reference>
<dbReference type="Proteomes" id="UP000177797">
    <property type="component" value="Unassembled WGS sequence"/>
</dbReference>
<evidence type="ECO:0000256" key="1">
    <source>
        <dbReference type="SAM" id="Phobius"/>
    </source>
</evidence>
<evidence type="ECO:0008006" key="4">
    <source>
        <dbReference type="Google" id="ProtNLM"/>
    </source>
</evidence>
<proteinExistence type="predicted"/>
<evidence type="ECO:0000313" key="3">
    <source>
        <dbReference type="Proteomes" id="UP000177797"/>
    </source>
</evidence>
<keyword evidence="1" id="KW-0812">Transmembrane</keyword>
<gene>
    <name evidence="2" type="ORF">A2938_00975</name>
</gene>
<dbReference type="AlphaFoldDB" id="A0A1G2NE94"/>
<feature type="transmembrane region" description="Helical" evidence="1">
    <location>
        <begin position="44"/>
        <end position="66"/>
    </location>
</feature>
<sequence length="296" mass="33042">MFLSKKYTTRNNKNVQNVYYNTHMPLRSEFRGMRRSRRARRLRLLAWRAFFGASALALLFFGLSWFSFYAPFQIKKVVIVGVNNSSRVEELRAEAEVARAFREEGIRLFSPTNFLLYPRAALAAAVASSSPRIASAAAARGGGIVIVVVSERAPFAEWCSSTSECIFIDENGFGFPNAKGDAPPISNVVFVGESPRAGARYLLHEKFLLLRDIVYSAERIGLIVKKVKQEEGDDFSLSLADNAEARFVLSFETAKIFLELPTILQAANLKISGGSVYPALQYLDMRFGGQVVFKRI</sequence>
<organism evidence="2 3">
    <name type="scientific">Candidatus Taylorbacteria bacterium RIFCSPLOWO2_01_FULL_48_100</name>
    <dbReference type="NCBI Taxonomy" id="1802322"/>
    <lineage>
        <taxon>Bacteria</taxon>
        <taxon>Candidatus Tayloriibacteriota</taxon>
    </lineage>
</organism>
<dbReference type="EMBL" id="MHSA01000012">
    <property type="protein sequence ID" value="OHA34408.1"/>
    <property type="molecule type" value="Genomic_DNA"/>
</dbReference>
<protein>
    <recommendedName>
        <fullName evidence="4">POTRA domain-containing protein</fullName>
    </recommendedName>
</protein>
<comment type="caution">
    <text evidence="2">The sequence shown here is derived from an EMBL/GenBank/DDBJ whole genome shotgun (WGS) entry which is preliminary data.</text>
</comment>
<name>A0A1G2NE94_9BACT</name>